<proteinExistence type="predicted"/>
<dbReference type="InterPro" id="IPR000210">
    <property type="entry name" value="BTB/POZ_dom"/>
</dbReference>
<dbReference type="PANTHER" id="PTHR47843:SF2">
    <property type="entry name" value="BTB DOMAIN-CONTAINING PROTEIN"/>
    <property type="match status" value="1"/>
</dbReference>
<dbReference type="AlphaFoldDB" id="A0A6A6ZGX2"/>
<dbReference type="Pfam" id="PF00651">
    <property type="entry name" value="BTB"/>
    <property type="match status" value="1"/>
</dbReference>
<dbReference type="Proteomes" id="UP000799424">
    <property type="component" value="Unassembled WGS sequence"/>
</dbReference>
<organism evidence="2 3">
    <name type="scientific">Ophiobolus disseminans</name>
    <dbReference type="NCBI Taxonomy" id="1469910"/>
    <lineage>
        <taxon>Eukaryota</taxon>
        <taxon>Fungi</taxon>
        <taxon>Dikarya</taxon>
        <taxon>Ascomycota</taxon>
        <taxon>Pezizomycotina</taxon>
        <taxon>Dothideomycetes</taxon>
        <taxon>Pleosporomycetidae</taxon>
        <taxon>Pleosporales</taxon>
        <taxon>Pleosporineae</taxon>
        <taxon>Phaeosphaeriaceae</taxon>
        <taxon>Ophiobolus</taxon>
    </lineage>
</organism>
<dbReference type="OrthoDB" id="9997739at2759"/>
<evidence type="ECO:0000313" key="3">
    <source>
        <dbReference type="Proteomes" id="UP000799424"/>
    </source>
</evidence>
<sequence>MRRTHQHGGVILVVGKSCLSNHQRANSIASILRSEQFTSLIGPDDEPFVVHSGIIAKLSAPLERLVNGLMKKAHKKVARLPDLEPSDFERLCEFAYSGEYTAPEKTLSDEDDLNIKVASCRISDSIATYKRLGHDSRLARCFMEKGFGRRGLAFHPLYVCLGMTTEVKLDHDSNGWTKPGGSDSDDDSWKEDISQVLLGHARLYVFAKKYLIPELGHLALHKLH</sequence>
<dbReference type="PANTHER" id="PTHR47843">
    <property type="entry name" value="BTB DOMAIN-CONTAINING PROTEIN-RELATED"/>
    <property type="match status" value="1"/>
</dbReference>
<dbReference type="EMBL" id="MU006242">
    <property type="protein sequence ID" value="KAF2819983.1"/>
    <property type="molecule type" value="Genomic_DNA"/>
</dbReference>
<dbReference type="SUPFAM" id="SSF54695">
    <property type="entry name" value="POZ domain"/>
    <property type="match status" value="1"/>
</dbReference>
<dbReference type="InterPro" id="IPR011333">
    <property type="entry name" value="SKP1/BTB/POZ_sf"/>
</dbReference>
<feature type="domain" description="BTB" evidence="1">
    <location>
        <begin position="35"/>
        <end position="104"/>
    </location>
</feature>
<dbReference type="PROSITE" id="PS50097">
    <property type="entry name" value="BTB"/>
    <property type="match status" value="1"/>
</dbReference>
<accession>A0A6A6ZGX2</accession>
<protein>
    <recommendedName>
        <fullName evidence="1">BTB domain-containing protein</fullName>
    </recommendedName>
</protein>
<reference evidence="2" key="1">
    <citation type="journal article" date="2020" name="Stud. Mycol.">
        <title>101 Dothideomycetes genomes: a test case for predicting lifestyles and emergence of pathogens.</title>
        <authorList>
            <person name="Haridas S."/>
            <person name="Albert R."/>
            <person name="Binder M."/>
            <person name="Bloem J."/>
            <person name="Labutti K."/>
            <person name="Salamov A."/>
            <person name="Andreopoulos B."/>
            <person name="Baker S."/>
            <person name="Barry K."/>
            <person name="Bills G."/>
            <person name="Bluhm B."/>
            <person name="Cannon C."/>
            <person name="Castanera R."/>
            <person name="Culley D."/>
            <person name="Daum C."/>
            <person name="Ezra D."/>
            <person name="Gonzalez J."/>
            <person name="Henrissat B."/>
            <person name="Kuo A."/>
            <person name="Liang C."/>
            <person name="Lipzen A."/>
            <person name="Lutzoni F."/>
            <person name="Magnuson J."/>
            <person name="Mondo S."/>
            <person name="Nolan M."/>
            <person name="Ohm R."/>
            <person name="Pangilinan J."/>
            <person name="Park H.-J."/>
            <person name="Ramirez L."/>
            <person name="Alfaro M."/>
            <person name="Sun H."/>
            <person name="Tritt A."/>
            <person name="Yoshinaga Y."/>
            <person name="Zwiers L.-H."/>
            <person name="Turgeon B."/>
            <person name="Goodwin S."/>
            <person name="Spatafora J."/>
            <person name="Crous P."/>
            <person name="Grigoriev I."/>
        </authorList>
    </citation>
    <scope>NUCLEOTIDE SEQUENCE</scope>
    <source>
        <strain evidence="2">CBS 113818</strain>
    </source>
</reference>
<evidence type="ECO:0000313" key="2">
    <source>
        <dbReference type="EMBL" id="KAF2819983.1"/>
    </source>
</evidence>
<dbReference type="Gene3D" id="3.30.710.10">
    <property type="entry name" value="Potassium Channel Kv1.1, Chain A"/>
    <property type="match status" value="1"/>
</dbReference>
<evidence type="ECO:0000259" key="1">
    <source>
        <dbReference type="PROSITE" id="PS50097"/>
    </source>
</evidence>
<name>A0A6A6ZGX2_9PLEO</name>
<gene>
    <name evidence="2" type="ORF">CC86DRAFT_412452</name>
</gene>
<keyword evidence="3" id="KW-1185">Reference proteome</keyword>